<dbReference type="PANTHER" id="PTHR47331">
    <property type="entry name" value="PHD-TYPE DOMAIN-CONTAINING PROTEIN"/>
    <property type="match status" value="1"/>
</dbReference>
<name>A0A5C6PD62_9TELE</name>
<proteinExistence type="predicted"/>
<reference evidence="1 2" key="1">
    <citation type="submission" date="2019-04" db="EMBL/GenBank/DDBJ databases">
        <title>Chromosome genome assembly for Takifugu flavidus.</title>
        <authorList>
            <person name="Xiao S."/>
        </authorList>
    </citation>
    <scope>NUCLEOTIDE SEQUENCE [LARGE SCALE GENOMIC DNA]</scope>
    <source>
        <strain evidence="1">HTHZ2018</strain>
        <tissue evidence="1">Muscle</tissue>
    </source>
</reference>
<comment type="caution">
    <text evidence="1">The sequence shown here is derived from an EMBL/GenBank/DDBJ whole genome shotgun (WGS) entry which is preliminary data.</text>
</comment>
<sequence>MMVHIFGTTLSSSVATFALQKCATDFTEEFGPETAQTIRKNFYVDDCLKPALDEDKAITVCRVEEHVGKGSIQADKVVKQQQEVAELYPRR</sequence>
<keyword evidence="2" id="KW-1185">Reference proteome</keyword>
<organism evidence="1 2">
    <name type="scientific">Takifugu flavidus</name>
    <name type="common">sansaifugu</name>
    <dbReference type="NCBI Taxonomy" id="433684"/>
    <lineage>
        <taxon>Eukaryota</taxon>
        <taxon>Metazoa</taxon>
        <taxon>Chordata</taxon>
        <taxon>Craniata</taxon>
        <taxon>Vertebrata</taxon>
        <taxon>Euteleostomi</taxon>
        <taxon>Actinopterygii</taxon>
        <taxon>Neopterygii</taxon>
        <taxon>Teleostei</taxon>
        <taxon>Neoteleostei</taxon>
        <taxon>Acanthomorphata</taxon>
        <taxon>Eupercaria</taxon>
        <taxon>Tetraodontiformes</taxon>
        <taxon>Tetradontoidea</taxon>
        <taxon>Tetraodontidae</taxon>
        <taxon>Takifugu</taxon>
    </lineage>
</organism>
<gene>
    <name evidence="1" type="ORF">D4764_12G0011120</name>
</gene>
<evidence type="ECO:0000313" key="1">
    <source>
        <dbReference type="EMBL" id="TWW77722.1"/>
    </source>
</evidence>
<protein>
    <submittedName>
        <fullName evidence="1">Uncharacterized protein</fullName>
    </submittedName>
</protein>
<dbReference type="Proteomes" id="UP000324091">
    <property type="component" value="Chromosome 12"/>
</dbReference>
<dbReference type="EMBL" id="RHFK02000004">
    <property type="protein sequence ID" value="TWW77722.1"/>
    <property type="molecule type" value="Genomic_DNA"/>
</dbReference>
<dbReference type="AlphaFoldDB" id="A0A5C6PD62"/>
<evidence type="ECO:0000313" key="2">
    <source>
        <dbReference type="Proteomes" id="UP000324091"/>
    </source>
</evidence>
<accession>A0A5C6PD62</accession>